<keyword evidence="1" id="KW-0238">DNA-binding</keyword>
<dbReference type="GO" id="GO:0003677">
    <property type="term" value="F:DNA binding"/>
    <property type="evidence" value="ECO:0007669"/>
    <property type="project" value="UniProtKB-KW"/>
</dbReference>
<accession>A0AAW9ECE1</accession>
<name>A0AAW9ECE1_KLEAE</name>
<reference evidence="1" key="1">
    <citation type="submission" date="2023-11" db="EMBL/GenBank/DDBJ databases">
        <title>Detection of rare carbapenemases in Enterobacterales - comparison of two colorimetric and two CIM-based carbapenemase assays.</title>
        <authorList>
            <person name="Schaffarczyk L."/>
            <person name="Noster J."/>
            <person name="Stelzer Y."/>
            <person name="Sattler J."/>
            <person name="Gatermann S."/>
            <person name="Hamprecht A."/>
        </authorList>
    </citation>
    <scope>NUCLEOTIDE SEQUENCE</scope>
    <source>
        <strain evidence="1">CIM-Cont-037</strain>
    </source>
</reference>
<dbReference type="Proteomes" id="UP001279012">
    <property type="component" value="Unassembled WGS sequence"/>
</dbReference>
<evidence type="ECO:0000313" key="1">
    <source>
        <dbReference type="EMBL" id="MDX7019215.1"/>
    </source>
</evidence>
<proteinExistence type="predicted"/>
<evidence type="ECO:0000313" key="2">
    <source>
        <dbReference type="Proteomes" id="UP001279012"/>
    </source>
</evidence>
<sequence length="79" mass="9306">DMDLYNEFKGTVLFDEVIGCYVNEENEGSQIFDNEVYSVTEEQLRQWLDEELAFLSYVTEGLLNICIEYIRKENGIIRV</sequence>
<organism evidence="1 2">
    <name type="scientific">Klebsiella aerogenes</name>
    <name type="common">Enterobacter aerogenes</name>
    <dbReference type="NCBI Taxonomy" id="548"/>
    <lineage>
        <taxon>Bacteria</taxon>
        <taxon>Pseudomonadati</taxon>
        <taxon>Pseudomonadota</taxon>
        <taxon>Gammaproteobacteria</taxon>
        <taxon>Enterobacterales</taxon>
        <taxon>Enterobacteriaceae</taxon>
        <taxon>Klebsiella/Raoultella group</taxon>
        <taxon>Klebsiella</taxon>
    </lineage>
</organism>
<gene>
    <name evidence="1" type="ORF">SJ059_32850</name>
</gene>
<comment type="caution">
    <text evidence="1">The sequence shown here is derived from an EMBL/GenBank/DDBJ whole genome shotgun (WGS) entry which is preliminary data.</text>
</comment>
<protein>
    <submittedName>
        <fullName evidence="1">DNA-binding protein</fullName>
    </submittedName>
</protein>
<dbReference type="AlphaFoldDB" id="A0AAW9ECE1"/>
<dbReference type="EMBL" id="JAWZZT010001808">
    <property type="protein sequence ID" value="MDX7019215.1"/>
    <property type="molecule type" value="Genomic_DNA"/>
</dbReference>
<feature type="non-terminal residue" evidence="1">
    <location>
        <position position="1"/>
    </location>
</feature>